<dbReference type="PANTHER" id="PTHR35604:SF2">
    <property type="entry name" value="TRANSPOSASE INSH FOR INSERTION SEQUENCE ELEMENT IS5A-RELATED"/>
    <property type="match status" value="1"/>
</dbReference>
<dbReference type="EMBL" id="QGHC01000006">
    <property type="protein sequence ID" value="PWK87741.1"/>
    <property type="molecule type" value="Genomic_DNA"/>
</dbReference>
<evidence type="ECO:0000256" key="2">
    <source>
        <dbReference type="ARBA" id="ARBA00022578"/>
    </source>
</evidence>
<dbReference type="InterPro" id="IPR002559">
    <property type="entry name" value="Transposase_11"/>
</dbReference>
<dbReference type="GO" id="GO:0006313">
    <property type="term" value="P:DNA transposition"/>
    <property type="evidence" value="ECO:0007669"/>
    <property type="project" value="InterPro"/>
</dbReference>
<keyword evidence="2" id="KW-0815">Transposition</keyword>
<accession>A0A316I5H8</accession>
<dbReference type="GO" id="GO:0004803">
    <property type="term" value="F:transposase activity"/>
    <property type="evidence" value="ECO:0007669"/>
    <property type="project" value="InterPro"/>
</dbReference>
<comment type="caution">
    <text evidence="6">The sequence shown here is derived from an EMBL/GenBank/DDBJ whole genome shotgun (WGS) entry which is preliminary data.</text>
</comment>
<dbReference type="Proteomes" id="UP000245812">
    <property type="component" value="Unassembled WGS sequence"/>
</dbReference>
<evidence type="ECO:0000259" key="5">
    <source>
        <dbReference type="Pfam" id="PF01609"/>
    </source>
</evidence>
<dbReference type="NCBIfam" id="NF033581">
    <property type="entry name" value="transpos_IS5_4"/>
    <property type="match status" value="1"/>
</dbReference>
<reference evidence="6 7" key="1">
    <citation type="submission" date="2018-05" db="EMBL/GenBank/DDBJ databases">
        <title>Genomic Encyclopedia of Type Strains, Phase IV (KMG-IV): sequencing the most valuable type-strain genomes for metagenomic binning, comparative biology and taxonomic classification.</title>
        <authorList>
            <person name="Goeker M."/>
        </authorList>
    </citation>
    <scope>NUCLEOTIDE SEQUENCE [LARGE SCALE GENOMIC DNA]</scope>
    <source>
        <strain evidence="6 7">DSM 14263</strain>
    </source>
</reference>
<protein>
    <submittedName>
        <fullName evidence="6">IS4 family transposase /IS5 family transposase</fullName>
    </submittedName>
</protein>
<dbReference type="Pfam" id="PF01609">
    <property type="entry name" value="DDE_Tnp_1"/>
    <property type="match status" value="1"/>
</dbReference>
<evidence type="ECO:0000256" key="1">
    <source>
        <dbReference type="ARBA" id="ARBA00010075"/>
    </source>
</evidence>
<evidence type="ECO:0000313" key="6">
    <source>
        <dbReference type="EMBL" id="PWK87741.1"/>
    </source>
</evidence>
<dbReference type="PANTHER" id="PTHR35604">
    <property type="entry name" value="TRANSPOSASE INSH FOR INSERTION SEQUENCE ELEMENT IS5A-RELATED"/>
    <property type="match status" value="1"/>
</dbReference>
<proteinExistence type="inferred from homology"/>
<keyword evidence="4" id="KW-0233">DNA recombination</keyword>
<comment type="similarity">
    <text evidence="1">Belongs to the transposase 11 family.</text>
</comment>
<keyword evidence="7" id="KW-1185">Reference proteome</keyword>
<feature type="domain" description="Transposase IS4-like" evidence="5">
    <location>
        <begin position="55"/>
        <end position="219"/>
    </location>
</feature>
<dbReference type="GO" id="GO:0003677">
    <property type="term" value="F:DNA binding"/>
    <property type="evidence" value="ECO:0007669"/>
    <property type="project" value="UniProtKB-KW"/>
</dbReference>
<evidence type="ECO:0000313" key="7">
    <source>
        <dbReference type="Proteomes" id="UP000245812"/>
    </source>
</evidence>
<dbReference type="AlphaFoldDB" id="A0A316I5H8"/>
<organism evidence="6 7">
    <name type="scientific">Fulvimonas soli</name>
    <dbReference type="NCBI Taxonomy" id="155197"/>
    <lineage>
        <taxon>Bacteria</taxon>
        <taxon>Pseudomonadati</taxon>
        <taxon>Pseudomonadota</taxon>
        <taxon>Gammaproteobacteria</taxon>
        <taxon>Lysobacterales</taxon>
        <taxon>Rhodanobacteraceae</taxon>
        <taxon>Fulvimonas</taxon>
    </lineage>
</organism>
<evidence type="ECO:0000256" key="3">
    <source>
        <dbReference type="ARBA" id="ARBA00023125"/>
    </source>
</evidence>
<name>A0A316I5H8_9GAMM</name>
<keyword evidence="3" id="KW-0238">DNA-binding</keyword>
<dbReference type="InterPro" id="IPR047959">
    <property type="entry name" value="Transpos_IS5"/>
</dbReference>
<gene>
    <name evidence="6" type="ORF">C7456_106234</name>
</gene>
<evidence type="ECO:0000256" key="4">
    <source>
        <dbReference type="ARBA" id="ARBA00023172"/>
    </source>
</evidence>
<sequence>MRRFAGLELNDGAIPDETTILEFRRLLEQHGLAQRMLEVVNVHLADKSPLLRQGTIIHAPSSTKNADKARDPAMRQTKKGNQRYFSMKAYIGADVESGLVHTVTVTPANEANVTQTEKLLHGREKSVHADAGYIGADKRSEKRGRRWSIAAKRGTVVKLPEGELKAATKEFESLKAAIRAKAAPPFRVIKRQFGYVKVRYRGLAKNAAQVQALFVLSNLWMARKRLLGMTG</sequence>